<sequence>MPLLPIDSFLNEPIFTIDASTLAPPSPISLPHSTDHNANRRRPQHADQNAGLQIALPLGCRT</sequence>
<evidence type="ECO:0000313" key="2">
    <source>
        <dbReference type="EMBL" id="CAI9285207.1"/>
    </source>
</evidence>
<keyword evidence="3" id="KW-1185">Reference proteome</keyword>
<gene>
    <name evidence="2" type="ORF">LSALG_LOCUS24686</name>
</gene>
<reference evidence="2" key="1">
    <citation type="submission" date="2023-04" db="EMBL/GenBank/DDBJ databases">
        <authorList>
            <person name="Vijverberg K."/>
            <person name="Xiong W."/>
            <person name="Schranz E."/>
        </authorList>
    </citation>
    <scope>NUCLEOTIDE SEQUENCE</scope>
</reference>
<name>A0AA36E7K9_LACSI</name>
<evidence type="ECO:0000256" key="1">
    <source>
        <dbReference type="SAM" id="MobiDB-lite"/>
    </source>
</evidence>
<accession>A0AA36E7K9</accession>
<organism evidence="2 3">
    <name type="scientific">Lactuca saligna</name>
    <name type="common">Willowleaf lettuce</name>
    <dbReference type="NCBI Taxonomy" id="75948"/>
    <lineage>
        <taxon>Eukaryota</taxon>
        <taxon>Viridiplantae</taxon>
        <taxon>Streptophyta</taxon>
        <taxon>Embryophyta</taxon>
        <taxon>Tracheophyta</taxon>
        <taxon>Spermatophyta</taxon>
        <taxon>Magnoliopsida</taxon>
        <taxon>eudicotyledons</taxon>
        <taxon>Gunneridae</taxon>
        <taxon>Pentapetalae</taxon>
        <taxon>asterids</taxon>
        <taxon>campanulids</taxon>
        <taxon>Asterales</taxon>
        <taxon>Asteraceae</taxon>
        <taxon>Cichorioideae</taxon>
        <taxon>Cichorieae</taxon>
        <taxon>Lactucinae</taxon>
        <taxon>Lactuca</taxon>
    </lineage>
</organism>
<proteinExistence type="predicted"/>
<evidence type="ECO:0000313" key="3">
    <source>
        <dbReference type="Proteomes" id="UP001177003"/>
    </source>
</evidence>
<dbReference type="Proteomes" id="UP001177003">
    <property type="component" value="Chromosome 5"/>
</dbReference>
<protein>
    <submittedName>
        <fullName evidence="2">Uncharacterized protein</fullName>
    </submittedName>
</protein>
<feature type="region of interest" description="Disordered" evidence="1">
    <location>
        <begin position="26"/>
        <end position="62"/>
    </location>
</feature>
<dbReference type="AlphaFoldDB" id="A0AA36E7K9"/>
<dbReference type="EMBL" id="OX465081">
    <property type="protein sequence ID" value="CAI9285207.1"/>
    <property type="molecule type" value="Genomic_DNA"/>
</dbReference>